<protein>
    <recommendedName>
        <fullName evidence="6">tRNA(Ile)-lysidine synthase</fullName>
        <ecNumber evidence="6">6.3.4.19</ecNumber>
    </recommendedName>
    <alternativeName>
        <fullName evidence="6">tRNA(Ile)-2-lysyl-cytidine synthase</fullName>
    </alternativeName>
    <alternativeName>
        <fullName evidence="6">tRNA(Ile)-lysidine synthetase</fullName>
    </alternativeName>
</protein>
<keyword evidence="2 6" id="KW-0819">tRNA processing</keyword>
<dbReference type="GO" id="GO:0032267">
    <property type="term" value="F:tRNA(Ile)-lysidine synthase activity"/>
    <property type="evidence" value="ECO:0007669"/>
    <property type="project" value="UniProtKB-EC"/>
</dbReference>
<comment type="similarity">
    <text evidence="6">Belongs to the tRNA(Ile)-lysidine synthase family.</text>
</comment>
<dbReference type="Pfam" id="PF01171">
    <property type="entry name" value="ATP_bind_3"/>
    <property type="match status" value="1"/>
</dbReference>
<dbReference type="SUPFAM" id="SSF52402">
    <property type="entry name" value="Adenine nucleotide alpha hydrolases-like"/>
    <property type="match status" value="1"/>
</dbReference>
<dbReference type="GeneID" id="94493303"/>
<dbReference type="PANTHER" id="PTHR43033">
    <property type="entry name" value="TRNA(ILE)-LYSIDINE SYNTHASE-RELATED"/>
    <property type="match status" value="1"/>
</dbReference>
<evidence type="ECO:0000313" key="8">
    <source>
        <dbReference type="EMBL" id="WPB54006.1"/>
    </source>
</evidence>
<comment type="subcellular location">
    <subcellularLocation>
        <location evidence="6">Cytoplasm</location>
    </subcellularLocation>
</comment>
<accession>A0ABZ0PAS0</accession>
<dbReference type="Gene3D" id="3.40.50.620">
    <property type="entry name" value="HUPs"/>
    <property type="match status" value="1"/>
</dbReference>
<comment type="catalytic activity">
    <reaction evidence="5 6">
        <text>cytidine(34) in tRNA(Ile2) + L-lysine + ATP = lysidine(34) in tRNA(Ile2) + AMP + diphosphate + H(+)</text>
        <dbReference type="Rhea" id="RHEA:43744"/>
        <dbReference type="Rhea" id="RHEA-COMP:10625"/>
        <dbReference type="Rhea" id="RHEA-COMP:10670"/>
        <dbReference type="ChEBI" id="CHEBI:15378"/>
        <dbReference type="ChEBI" id="CHEBI:30616"/>
        <dbReference type="ChEBI" id="CHEBI:32551"/>
        <dbReference type="ChEBI" id="CHEBI:33019"/>
        <dbReference type="ChEBI" id="CHEBI:82748"/>
        <dbReference type="ChEBI" id="CHEBI:83665"/>
        <dbReference type="ChEBI" id="CHEBI:456215"/>
        <dbReference type="EC" id="6.3.4.19"/>
    </reaction>
</comment>
<feature type="binding site" evidence="6">
    <location>
        <begin position="28"/>
        <end position="33"/>
    </location>
    <ligand>
        <name>ATP</name>
        <dbReference type="ChEBI" id="CHEBI:30616"/>
    </ligand>
</feature>
<dbReference type="NCBIfam" id="TIGR02432">
    <property type="entry name" value="lysidine_TilS_N"/>
    <property type="match status" value="1"/>
</dbReference>
<feature type="domain" description="tRNA(Ile)-lysidine/2-thiocytidine synthase N-terminal" evidence="7">
    <location>
        <begin position="22"/>
        <end position="195"/>
    </location>
</feature>
<keyword evidence="3 6" id="KW-0547">Nucleotide-binding</keyword>
<keyword evidence="4 6" id="KW-0067">ATP-binding</keyword>
<comment type="domain">
    <text evidence="6">The N-terminal region contains the highly conserved SGGXDS motif, predicted to be a P-loop motif involved in ATP binding.</text>
</comment>
<dbReference type="EMBL" id="CP137845">
    <property type="protein sequence ID" value="WPB54006.1"/>
    <property type="molecule type" value="Genomic_DNA"/>
</dbReference>
<dbReference type="EC" id="6.3.4.19" evidence="6"/>
<dbReference type="InterPro" id="IPR014729">
    <property type="entry name" value="Rossmann-like_a/b/a_fold"/>
</dbReference>
<dbReference type="InterPro" id="IPR012795">
    <property type="entry name" value="tRNA_Ile_lys_synt_N"/>
</dbReference>
<evidence type="ECO:0000256" key="1">
    <source>
        <dbReference type="ARBA" id="ARBA00022598"/>
    </source>
</evidence>
<evidence type="ECO:0000256" key="6">
    <source>
        <dbReference type="HAMAP-Rule" id="MF_01161"/>
    </source>
</evidence>
<evidence type="ECO:0000259" key="7">
    <source>
        <dbReference type="Pfam" id="PF01171"/>
    </source>
</evidence>
<sequence length="314" mass="37276">MNNEFEELIDVFKKHSIDIEQKILIGVSGGPDSMWLLNLMKAKNIVVAHVNYNKRIDSNYDQALVKNFCLENNIPCEILNLHSDYQIGNFQSIARDERYEFYSEIYKKYNCTLLLLAHQKDDFLETALMQQRSNRTPFLYGIKIDGNLLSMNIFRPMLYLWWKKEIIDLCNKNSLLFATDSTNEMPIYTRNKIRLELNTITIAEKQKKFTEFIDLNNENDNFVFLVEKFYDEWEKNNFDCDMFKKLVSRDMQQSIVFLLITKNYKNINLTSKKLFSIVDFVCSKNRTAIYKLNSTNKLFKRKNKLFFSSFSPIV</sequence>
<comment type="function">
    <text evidence="6">Ligates lysine onto the cytidine present at position 34 of the AUA codon-specific tRNA(Ile) that contains the anticodon CAU, in an ATP-dependent manner. Cytidine is converted to lysidine, thus changing the amino acid specificity of the tRNA from methionine to isoleucine.</text>
</comment>
<reference evidence="8" key="1">
    <citation type="submission" date="2023-11" db="EMBL/GenBank/DDBJ databases">
        <title>Completed genome sequence of Mycoplasma equirhinis type strain M432/72.</title>
        <authorList>
            <person name="Spergser J."/>
        </authorList>
    </citation>
    <scope>NUCLEOTIDE SEQUENCE [LARGE SCALE GENOMIC DNA]</scope>
    <source>
        <strain evidence="8">M432/72</strain>
    </source>
</reference>
<evidence type="ECO:0000256" key="3">
    <source>
        <dbReference type="ARBA" id="ARBA00022741"/>
    </source>
</evidence>
<dbReference type="CDD" id="cd01992">
    <property type="entry name" value="TilS_N"/>
    <property type="match status" value="1"/>
</dbReference>
<evidence type="ECO:0000256" key="2">
    <source>
        <dbReference type="ARBA" id="ARBA00022694"/>
    </source>
</evidence>
<keyword evidence="1 6" id="KW-0436">Ligase</keyword>
<dbReference type="InterPro" id="IPR011063">
    <property type="entry name" value="TilS/TtcA_N"/>
</dbReference>
<organism evidence="8 9">
    <name type="scientific">Metamycoplasma equirhinis</name>
    <dbReference type="NCBI Taxonomy" id="92402"/>
    <lineage>
        <taxon>Bacteria</taxon>
        <taxon>Bacillati</taxon>
        <taxon>Mycoplasmatota</taxon>
        <taxon>Mycoplasmoidales</taxon>
        <taxon>Metamycoplasmataceae</taxon>
        <taxon>Metamycoplasma</taxon>
    </lineage>
</organism>
<dbReference type="RefSeq" id="WP_140031393.1">
    <property type="nucleotide sequence ID" value="NZ_CP137845.1"/>
</dbReference>
<evidence type="ECO:0000313" key="9">
    <source>
        <dbReference type="Proteomes" id="UP001303601"/>
    </source>
</evidence>
<dbReference type="Proteomes" id="UP001303601">
    <property type="component" value="Chromosome"/>
</dbReference>
<proteinExistence type="inferred from homology"/>
<dbReference type="InterPro" id="IPR012094">
    <property type="entry name" value="tRNA_Ile_lys_synt"/>
</dbReference>
<gene>
    <name evidence="6 8" type="primary">tilS</name>
    <name evidence="8" type="ORF">R9B83_00290</name>
</gene>
<dbReference type="PANTHER" id="PTHR43033:SF1">
    <property type="entry name" value="TRNA(ILE)-LYSIDINE SYNTHASE-RELATED"/>
    <property type="match status" value="1"/>
</dbReference>
<dbReference type="HAMAP" id="MF_01161">
    <property type="entry name" value="tRNA_Ile_lys_synt"/>
    <property type="match status" value="1"/>
</dbReference>
<keyword evidence="9" id="KW-1185">Reference proteome</keyword>
<name>A0ABZ0PAS0_9BACT</name>
<keyword evidence="6" id="KW-0963">Cytoplasm</keyword>
<evidence type="ECO:0000256" key="5">
    <source>
        <dbReference type="ARBA" id="ARBA00048539"/>
    </source>
</evidence>
<evidence type="ECO:0000256" key="4">
    <source>
        <dbReference type="ARBA" id="ARBA00022840"/>
    </source>
</evidence>